<keyword evidence="14" id="KW-1185">Reference proteome</keyword>
<evidence type="ECO:0000256" key="5">
    <source>
        <dbReference type="ARBA" id="ARBA00022679"/>
    </source>
</evidence>
<dbReference type="EMBL" id="CP143816">
    <property type="protein sequence ID" value="WVO24584.1"/>
    <property type="molecule type" value="Genomic_DNA"/>
</dbReference>
<dbReference type="RefSeq" id="XP_064723823.1">
    <property type="nucleotide sequence ID" value="XM_064867751.1"/>
</dbReference>
<dbReference type="PROSITE" id="PS00584">
    <property type="entry name" value="PFKB_KINASES_2"/>
    <property type="match status" value="1"/>
</dbReference>
<evidence type="ECO:0000259" key="12">
    <source>
        <dbReference type="Pfam" id="PF00294"/>
    </source>
</evidence>
<dbReference type="GeneID" id="89992721"/>
<dbReference type="Pfam" id="PF00294">
    <property type="entry name" value="PfkB"/>
    <property type="match status" value="1"/>
</dbReference>
<feature type="domain" description="Carbohydrate kinase PfkB" evidence="12">
    <location>
        <begin position="33"/>
        <end position="346"/>
    </location>
</feature>
<keyword evidence="11" id="KW-0812">Transmembrane</keyword>
<organism evidence="13 14">
    <name type="scientific">Cryptococcus decagattii</name>
    <dbReference type="NCBI Taxonomy" id="1859122"/>
    <lineage>
        <taxon>Eukaryota</taxon>
        <taxon>Fungi</taxon>
        <taxon>Dikarya</taxon>
        <taxon>Basidiomycota</taxon>
        <taxon>Agaricomycotina</taxon>
        <taxon>Tremellomycetes</taxon>
        <taxon>Tremellales</taxon>
        <taxon>Cryptococcaceae</taxon>
        <taxon>Cryptococcus</taxon>
        <taxon>Cryptococcus gattii species complex</taxon>
    </lineage>
</organism>
<dbReference type="Proteomes" id="UP001432216">
    <property type="component" value="Chromosome 11"/>
</dbReference>
<keyword evidence="7" id="KW-0547">Nucleotide-binding</keyword>
<feature type="compositionally biased region" description="Pro residues" evidence="10">
    <location>
        <begin position="559"/>
        <end position="583"/>
    </location>
</feature>
<evidence type="ECO:0000256" key="7">
    <source>
        <dbReference type="ARBA" id="ARBA00022741"/>
    </source>
</evidence>
<dbReference type="Gene3D" id="3.30.1110.10">
    <property type="match status" value="1"/>
</dbReference>
<feature type="transmembrane region" description="Helical" evidence="11">
    <location>
        <begin position="493"/>
        <end position="514"/>
    </location>
</feature>
<evidence type="ECO:0000256" key="4">
    <source>
        <dbReference type="ARBA" id="ARBA00012119"/>
    </source>
</evidence>
<keyword evidence="9" id="KW-0067">ATP-binding</keyword>
<comment type="pathway">
    <text evidence="2">Purine metabolism; AMP biosynthesis via salvage pathway; AMP from adenosine: step 1/1.</text>
</comment>
<feature type="compositionally biased region" description="Low complexity" evidence="10">
    <location>
        <begin position="584"/>
        <end position="595"/>
    </location>
</feature>
<feature type="region of interest" description="Disordered" evidence="10">
    <location>
        <begin position="537"/>
        <end position="595"/>
    </location>
</feature>
<evidence type="ECO:0000256" key="2">
    <source>
        <dbReference type="ARBA" id="ARBA00004801"/>
    </source>
</evidence>
<evidence type="ECO:0000256" key="11">
    <source>
        <dbReference type="SAM" id="Phobius"/>
    </source>
</evidence>
<comment type="similarity">
    <text evidence="3">Belongs to the carbohydrate kinase PfkB family.</text>
</comment>
<evidence type="ECO:0000256" key="10">
    <source>
        <dbReference type="SAM" id="MobiDB-lite"/>
    </source>
</evidence>
<dbReference type="CDD" id="cd01168">
    <property type="entry name" value="adenosine_kinase"/>
    <property type="match status" value="1"/>
</dbReference>
<feature type="compositionally biased region" description="Basic and acidic residues" evidence="10">
    <location>
        <begin position="676"/>
        <end position="685"/>
    </location>
</feature>
<dbReference type="PRINTS" id="PR00989">
    <property type="entry name" value="ADENOKINASE"/>
</dbReference>
<name>A0ABZ2B3B0_9TREE</name>
<dbReference type="InterPro" id="IPR001805">
    <property type="entry name" value="Adenokinase"/>
</dbReference>
<feature type="compositionally biased region" description="Low complexity" evidence="10">
    <location>
        <begin position="268"/>
        <end position="278"/>
    </location>
</feature>
<dbReference type="Gene3D" id="3.40.1190.20">
    <property type="match status" value="1"/>
</dbReference>
<accession>A0ABZ2B3B0</accession>
<protein>
    <recommendedName>
        <fullName evidence="4">adenosine kinase</fullName>
        <ecNumber evidence="4">2.7.1.20</ecNumber>
    </recommendedName>
</protein>
<dbReference type="SUPFAM" id="SSF53613">
    <property type="entry name" value="Ribokinase-like"/>
    <property type="match status" value="1"/>
</dbReference>
<evidence type="ECO:0000256" key="9">
    <source>
        <dbReference type="ARBA" id="ARBA00022840"/>
    </source>
</evidence>
<dbReference type="Pfam" id="PF06682">
    <property type="entry name" value="SARAF"/>
    <property type="match status" value="1"/>
</dbReference>
<proteinExistence type="inferred from homology"/>
<dbReference type="InterPro" id="IPR009567">
    <property type="entry name" value="SARAF"/>
</dbReference>
<dbReference type="InterPro" id="IPR011611">
    <property type="entry name" value="PfkB_dom"/>
</dbReference>
<feature type="compositionally biased region" description="Gly residues" evidence="10">
    <location>
        <begin position="537"/>
        <end position="558"/>
    </location>
</feature>
<evidence type="ECO:0000256" key="3">
    <source>
        <dbReference type="ARBA" id="ARBA00010688"/>
    </source>
</evidence>
<sequence>MAPLIVCIGNPLLDITVGPAEGPAYLQKYSLNPNDAILAEDKHMPIYDDIVTNANVSYVAGGAAQNAARAASYVLPANAVAYIGSVGDDDLKNTLQKANEAEGVLSAYQIQPPPSKTGACAVILSNHDRSLCTTLRAAEEFTPSHLANPDVANIIDGANYFYIEGYFLTHGIESALEIAKNASSKGKVVVLNLSAPFIPQFFKVQLEELLPHVDILIGNESEAAAYATATGMVDAPLADVASALAALPKSNTSRPRLIIITQGADSTLVASSSPSTSAGNVKPSDPNPKTYPVPKLSDDQIVDTNGAGDMFAGGFLGTLAQGKDLDMAINVGHKLGQMCVGQNGPKLVYPRQDKRQRMRRTNGGAKKIPVGGIKTLTFYADKYTAGRRTAPIPQLTCQGPGCKIFQPDVVQCTNMGDDGLGNVQWKCDTDLPTSLRLGKVDVSCEGWSAKGDPDILQGSCGLTYNLYNVNKGLEYGEDPYSTLPSRYATFNNVFNVVFYVVTFIIVYNLFRALLDRYAGWRLPALWPLGRGGGGGGGGGGGWGGGGGGGGGPGFGGGQAPPPPYTKHPQTPTHPPFTQPPQPPQTQAAQAAQAGQGTWWSPGFWTGLAAGGLGAWLVNNNNNYRARQPQDGYRGFFPRRGLFAGQEDDWGRGMRFRRIVDGDDDDNEPWGQGARPGEGRVGEMRRATGFGGTSSR</sequence>
<keyword evidence="11" id="KW-0472">Membrane</keyword>
<keyword evidence="5" id="KW-0808">Transferase</keyword>
<dbReference type="PANTHER" id="PTHR45769:SF3">
    <property type="entry name" value="ADENOSINE KINASE"/>
    <property type="match status" value="1"/>
</dbReference>
<feature type="region of interest" description="Disordered" evidence="10">
    <location>
        <begin position="268"/>
        <end position="297"/>
    </location>
</feature>
<dbReference type="PANTHER" id="PTHR45769">
    <property type="entry name" value="ADENOSINE KINASE"/>
    <property type="match status" value="1"/>
</dbReference>
<feature type="region of interest" description="Disordered" evidence="10">
    <location>
        <begin position="659"/>
        <end position="695"/>
    </location>
</feature>
<evidence type="ECO:0000256" key="8">
    <source>
        <dbReference type="ARBA" id="ARBA00022777"/>
    </source>
</evidence>
<dbReference type="EC" id="2.7.1.20" evidence="4"/>
<evidence type="ECO:0000313" key="13">
    <source>
        <dbReference type="EMBL" id="WVO24584.1"/>
    </source>
</evidence>
<keyword evidence="11" id="KW-1133">Transmembrane helix</keyword>
<dbReference type="InterPro" id="IPR002173">
    <property type="entry name" value="Carboh/pur_kinase_PfkB_CS"/>
</dbReference>
<evidence type="ECO:0000256" key="1">
    <source>
        <dbReference type="ARBA" id="ARBA00001946"/>
    </source>
</evidence>
<keyword evidence="6" id="KW-0660">Purine salvage</keyword>
<comment type="cofactor">
    <cofactor evidence="1">
        <name>Mg(2+)</name>
        <dbReference type="ChEBI" id="CHEBI:18420"/>
    </cofactor>
</comment>
<keyword evidence="8" id="KW-0418">Kinase</keyword>
<evidence type="ECO:0000313" key="14">
    <source>
        <dbReference type="Proteomes" id="UP001432216"/>
    </source>
</evidence>
<gene>
    <name evidence="13" type="ORF">IAS62_005952</name>
</gene>
<dbReference type="InterPro" id="IPR029056">
    <property type="entry name" value="Ribokinase-like"/>
</dbReference>
<evidence type="ECO:0000256" key="6">
    <source>
        <dbReference type="ARBA" id="ARBA00022726"/>
    </source>
</evidence>
<reference evidence="13 14" key="1">
    <citation type="submission" date="2024-01" db="EMBL/GenBank/DDBJ databases">
        <title>Comparative genomics of Cryptococcus and Kwoniella reveals pathogenesis evolution and contrasting modes of karyotype evolution via chromosome fusion or intercentromeric recombination.</title>
        <authorList>
            <person name="Coelho M.A."/>
            <person name="David-Palma M."/>
            <person name="Shea T."/>
            <person name="Bowers K."/>
            <person name="McGinley-Smith S."/>
            <person name="Mohammad A.W."/>
            <person name="Gnirke A."/>
            <person name="Yurkov A.M."/>
            <person name="Nowrousian M."/>
            <person name="Sun S."/>
            <person name="Cuomo C.A."/>
            <person name="Heitman J."/>
        </authorList>
    </citation>
    <scope>NUCLEOTIDE SEQUENCE [LARGE SCALE GENOMIC DNA]</scope>
    <source>
        <strain evidence="13 14">7685027</strain>
    </source>
</reference>